<gene>
    <name evidence="1" type="ORF">FHT02_000552</name>
</gene>
<comment type="caution">
    <text evidence="1">The sequence shown here is derived from an EMBL/GenBank/DDBJ whole genome shotgun (WGS) entry which is preliminary data.</text>
</comment>
<dbReference type="Proteomes" id="UP000527143">
    <property type="component" value="Unassembled WGS sequence"/>
</dbReference>
<name>A0A840YJZ8_9SPHN</name>
<reference evidence="1 2" key="1">
    <citation type="submission" date="2020-08" db="EMBL/GenBank/DDBJ databases">
        <title>Genomic Encyclopedia of Type Strains, Phase IV (KMG-IV): sequencing the most valuable type-strain genomes for metagenomic binning, comparative biology and taxonomic classification.</title>
        <authorList>
            <person name="Goeker M."/>
        </authorList>
    </citation>
    <scope>NUCLEOTIDE SEQUENCE [LARGE SCALE GENOMIC DNA]</scope>
    <source>
        <strain evidence="1 2">DSM 26736</strain>
    </source>
</reference>
<sequence>MDAFAGPRKSGTTVLEEAEDHAERIGMAIEGALHLQGETVDVDGHPLRLTYRLTDIRLFPDGAELDVFHYSCLVNVRAVAE</sequence>
<evidence type="ECO:0000313" key="2">
    <source>
        <dbReference type="Proteomes" id="UP000527143"/>
    </source>
</evidence>
<dbReference type="AlphaFoldDB" id="A0A840YJZ8"/>
<dbReference type="EMBL" id="JACIJF010000001">
    <property type="protein sequence ID" value="MBB5709346.1"/>
    <property type="molecule type" value="Genomic_DNA"/>
</dbReference>
<organism evidence="1 2">
    <name type="scientific">Sphingomonas xinjiangensis</name>
    <dbReference type="NCBI Taxonomy" id="643568"/>
    <lineage>
        <taxon>Bacteria</taxon>
        <taxon>Pseudomonadati</taxon>
        <taxon>Pseudomonadota</taxon>
        <taxon>Alphaproteobacteria</taxon>
        <taxon>Sphingomonadales</taxon>
        <taxon>Sphingomonadaceae</taxon>
        <taxon>Sphingomonas</taxon>
    </lineage>
</organism>
<protein>
    <submittedName>
        <fullName evidence="1">Uncharacterized protein</fullName>
    </submittedName>
</protein>
<accession>A0A840YJZ8</accession>
<keyword evidence="2" id="KW-1185">Reference proteome</keyword>
<evidence type="ECO:0000313" key="1">
    <source>
        <dbReference type="EMBL" id="MBB5709346.1"/>
    </source>
</evidence>
<proteinExistence type="predicted"/>